<dbReference type="Proteomes" id="UP000006247">
    <property type="component" value="Unassembled WGS sequence"/>
</dbReference>
<name>C0E3U8_9CORY</name>
<gene>
    <name evidence="1" type="ORF">CORMATOL_01666</name>
</gene>
<sequence>MWVEVCCRDQLFRYPVTVPVRWASRRTMIDMWHAPVFCE</sequence>
<reference evidence="1 2" key="1">
    <citation type="submission" date="2009-01" db="EMBL/GenBank/DDBJ databases">
        <authorList>
            <person name="Fulton L."/>
            <person name="Clifton S."/>
            <person name="Chinwalla A.T."/>
            <person name="Mitreva M."/>
            <person name="Sodergren E."/>
            <person name="Weinstock G."/>
            <person name="Clifton S."/>
            <person name="Dooling D.J."/>
            <person name="Fulton B."/>
            <person name="Minx P."/>
            <person name="Pepin K.H."/>
            <person name="Johnson M."/>
            <person name="Bhonagiri V."/>
            <person name="Nash W.E."/>
            <person name="Mardis E.R."/>
            <person name="Wilson R.K."/>
        </authorList>
    </citation>
    <scope>NUCLEOTIDE SEQUENCE [LARGE SCALE GENOMIC DNA]</scope>
    <source>
        <strain evidence="1 2">ATCC 33806</strain>
    </source>
</reference>
<evidence type="ECO:0000313" key="2">
    <source>
        <dbReference type="Proteomes" id="UP000006247"/>
    </source>
</evidence>
<proteinExistence type="predicted"/>
<comment type="caution">
    <text evidence="1">The sequence shown here is derived from an EMBL/GenBank/DDBJ whole genome shotgun (WGS) entry which is preliminary data.</text>
</comment>
<organism evidence="1 2">
    <name type="scientific">Corynebacterium matruchotii ATCC 33806</name>
    <dbReference type="NCBI Taxonomy" id="566549"/>
    <lineage>
        <taxon>Bacteria</taxon>
        <taxon>Bacillati</taxon>
        <taxon>Actinomycetota</taxon>
        <taxon>Actinomycetes</taxon>
        <taxon>Mycobacteriales</taxon>
        <taxon>Corynebacteriaceae</taxon>
        <taxon>Corynebacterium</taxon>
    </lineage>
</organism>
<dbReference type="AlphaFoldDB" id="C0E3U8"/>
<evidence type="ECO:0000313" key="1">
    <source>
        <dbReference type="EMBL" id="EEG26841.1"/>
    </source>
</evidence>
<dbReference type="EMBL" id="ACEB01000022">
    <property type="protein sequence ID" value="EEG26841.1"/>
    <property type="molecule type" value="Genomic_DNA"/>
</dbReference>
<protein>
    <submittedName>
        <fullName evidence="1">Uncharacterized protein</fullName>
    </submittedName>
</protein>
<accession>C0E3U8</accession>
<dbReference type="HOGENOM" id="CLU_3308198_0_0_11"/>